<name>A0A090TBV9_9VIBR</name>
<accession>A0A090TBV9</accession>
<protein>
    <submittedName>
        <fullName evidence="1">Methionyl-tRNA formyltransferase</fullName>
        <ecNumber evidence="1">2.1.2.9</ecNumber>
    </submittedName>
</protein>
<dbReference type="GO" id="GO:0004479">
    <property type="term" value="F:methionyl-tRNA formyltransferase activity"/>
    <property type="evidence" value="ECO:0007669"/>
    <property type="project" value="UniProtKB-EC"/>
</dbReference>
<dbReference type="InterPro" id="IPR036477">
    <property type="entry name" value="Formyl_transf_N_sf"/>
</dbReference>
<evidence type="ECO:0000313" key="2">
    <source>
        <dbReference type="Proteomes" id="UP000029224"/>
    </source>
</evidence>
<keyword evidence="1" id="KW-0808">Transferase</keyword>
<dbReference type="SUPFAM" id="SSF53328">
    <property type="entry name" value="Formyltransferase"/>
    <property type="match status" value="1"/>
</dbReference>
<dbReference type="EMBL" id="BBMT01000017">
    <property type="protein sequence ID" value="GAL37425.1"/>
    <property type="molecule type" value="Genomic_DNA"/>
</dbReference>
<dbReference type="Gene3D" id="3.40.50.170">
    <property type="entry name" value="Formyl transferase, N-terminal domain"/>
    <property type="match status" value="1"/>
</dbReference>
<reference evidence="1 2" key="2">
    <citation type="submission" date="2014-09" db="EMBL/GenBank/DDBJ databases">
        <authorList>
            <consortium name="NBRP consortium"/>
            <person name="Sawabe T."/>
            <person name="Meirelles P."/>
            <person name="Nakanishi M."/>
            <person name="Sayaka M."/>
            <person name="Hattori M."/>
            <person name="Ohkuma M."/>
        </authorList>
    </citation>
    <scope>NUCLEOTIDE SEQUENCE [LARGE SCALE GENOMIC DNA]</scope>
    <source>
        <strain evidence="1 2">JCM 19240</strain>
    </source>
</reference>
<reference evidence="1 2" key="1">
    <citation type="submission" date="2014-09" db="EMBL/GenBank/DDBJ databases">
        <title>Vibrio maritimus JCM 19240. (C210) whole genome shotgun sequence.</title>
        <authorList>
            <person name="Sawabe T."/>
            <person name="Meirelles P."/>
            <person name="Nakanishi M."/>
            <person name="Sayaka M."/>
            <person name="Hattori M."/>
            <person name="Ohkuma M."/>
        </authorList>
    </citation>
    <scope>NUCLEOTIDE SEQUENCE [LARGE SCALE GENOMIC DNA]</scope>
    <source>
        <strain evidence="1 2">JCM 19240</strain>
    </source>
</reference>
<proteinExistence type="predicted"/>
<organism evidence="1 2">
    <name type="scientific">Vibrio maritimus</name>
    <dbReference type="NCBI Taxonomy" id="990268"/>
    <lineage>
        <taxon>Bacteria</taxon>
        <taxon>Pseudomonadati</taxon>
        <taxon>Pseudomonadota</taxon>
        <taxon>Gammaproteobacteria</taxon>
        <taxon>Vibrionales</taxon>
        <taxon>Vibrionaceae</taxon>
        <taxon>Vibrio</taxon>
    </lineage>
</organism>
<dbReference type="EC" id="2.1.2.9" evidence="1"/>
<comment type="caution">
    <text evidence="1">The sequence shown here is derived from an EMBL/GenBank/DDBJ whole genome shotgun (WGS) entry which is preliminary data.</text>
</comment>
<sequence length="51" mass="5530">MSQSLRIVFAGTPDFAARHLAALLSSEHEVIAVYTQPDRPAGRGKNLPQVL</sequence>
<dbReference type="AlphaFoldDB" id="A0A090TBV9"/>
<gene>
    <name evidence="1" type="ORF">JCM19240_1361</name>
</gene>
<keyword evidence="2" id="KW-1185">Reference proteome</keyword>
<dbReference type="Proteomes" id="UP000029224">
    <property type="component" value="Unassembled WGS sequence"/>
</dbReference>
<evidence type="ECO:0000313" key="1">
    <source>
        <dbReference type="EMBL" id="GAL37425.1"/>
    </source>
</evidence>